<dbReference type="Gene3D" id="3.40.640.10">
    <property type="entry name" value="Type I PLP-dependent aspartate aminotransferase-like (Major domain)"/>
    <property type="match status" value="1"/>
</dbReference>
<dbReference type="RefSeq" id="WP_098227108.1">
    <property type="nucleotide sequence ID" value="NZ_NUBY01000118.1"/>
</dbReference>
<dbReference type="AlphaFoldDB" id="A0A2A8HCA0"/>
<protein>
    <submittedName>
        <fullName evidence="8">Arginine decarboxylase</fullName>
    </submittedName>
</protein>
<evidence type="ECO:0000256" key="3">
    <source>
        <dbReference type="ARBA" id="ARBA00022793"/>
    </source>
</evidence>
<dbReference type="GO" id="GO:0016831">
    <property type="term" value="F:carboxy-lyase activity"/>
    <property type="evidence" value="ECO:0007669"/>
    <property type="project" value="UniProtKB-KW"/>
</dbReference>
<accession>A0A2A8HCA0</accession>
<dbReference type="Proteomes" id="UP000220841">
    <property type="component" value="Unassembled WGS sequence"/>
</dbReference>
<dbReference type="InterPro" id="IPR008286">
    <property type="entry name" value="Prn/Lys/Arg_de-COase_C"/>
</dbReference>
<keyword evidence="3" id="KW-0210">Decarboxylase</keyword>
<comment type="cofactor">
    <cofactor evidence="1">
        <name>pyridoxal 5'-phosphate</name>
        <dbReference type="ChEBI" id="CHEBI:597326"/>
    </cofactor>
</comment>
<dbReference type="InterPro" id="IPR000310">
    <property type="entry name" value="Orn/Lys/Arg_deCO2ase_major_dom"/>
</dbReference>
<reference evidence="8 9" key="1">
    <citation type="submission" date="2017-09" db="EMBL/GenBank/DDBJ databases">
        <title>Large-scale bioinformatics analysis of Bacillus genomes uncovers conserved roles of natural products in bacterial physiology.</title>
        <authorList>
            <consortium name="Agbiome Team Llc"/>
            <person name="Bleich R.M."/>
            <person name="Grubbs K.J."/>
            <person name="Santa Maria K.C."/>
            <person name="Allen S.E."/>
            <person name="Farag S."/>
            <person name="Shank E.A."/>
            <person name="Bowers A."/>
        </authorList>
    </citation>
    <scope>NUCLEOTIDE SEQUENCE [LARGE SCALE GENOMIC DNA]</scope>
    <source>
        <strain evidence="8 9">AFS021349</strain>
    </source>
</reference>
<feature type="domain" description="Orn/Lys/Arg decarboxylase C-terminal" evidence="7">
    <location>
        <begin position="396"/>
        <end position="453"/>
    </location>
</feature>
<gene>
    <name evidence="8" type="ORF">CN585_20675</name>
</gene>
<dbReference type="PANTHER" id="PTHR43277">
    <property type="entry name" value="ARGININE DECARBOXYLASE"/>
    <property type="match status" value="1"/>
</dbReference>
<sequence>MNQKRMPLYEALIEFKEREPLSFHVPGHKNGVNFPQEAIGEFKDILSIDVTELTGLDDLHSPFECIDEAQKLLADVYGAEKSYFLINGSTVGNLAMILSCCGERDIVLVQRNCHKSIINGLKLAGANPIFLDPWIDEAYNVPVGIGDEVIKGAIKRYPNAKALILTHPNYYGMGIDLEASIAYAHAHKIPVLVDEAHGAHFCLGEPFPKSALAYGADIVVHSAHKTLPAMTMGSYLHINSHLVNEERVSAYLSMLQSSSPSYPIMASLDIARFTLASIKEKGHDEIVEFLRRFKKGLCSISQIAVLQYPLQDDLKITVQTRCQLSGYELQSVFERAGIYTEMADPYNVLLILPLQAKEEYMRAIEIIRVALEHYEVKDKNESIRYTYKREFSPLPYTYKQLEGYKTKVVPIEEAVGMIAAEMIIPYPPGIPLIMYGERITSEHKEQIMYLEKTGARFQGSTKDMKVYDIESRF</sequence>
<dbReference type="InterPro" id="IPR036633">
    <property type="entry name" value="Prn/Lys/Arg_de-COase_C_sf"/>
</dbReference>
<dbReference type="Pfam" id="PF03711">
    <property type="entry name" value="OKR_DC_1_C"/>
    <property type="match status" value="1"/>
</dbReference>
<keyword evidence="4" id="KW-0663">Pyridoxal phosphate</keyword>
<evidence type="ECO:0000256" key="4">
    <source>
        <dbReference type="ARBA" id="ARBA00022898"/>
    </source>
</evidence>
<dbReference type="SUPFAM" id="SSF53383">
    <property type="entry name" value="PLP-dependent transferases"/>
    <property type="match status" value="1"/>
</dbReference>
<keyword evidence="5" id="KW-0456">Lyase</keyword>
<dbReference type="EMBL" id="NUBY01000118">
    <property type="protein sequence ID" value="PEQ01727.1"/>
    <property type="molecule type" value="Genomic_DNA"/>
</dbReference>
<dbReference type="InterPro" id="IPR052357">
    <property type="entry name" value="Orn_Lys_Arg_decarboxylase-I"/>
</dbReference>
<name>A0A2A8HCA0_9BACI</name>
<dbReference type="InterPro" id="IPR015421">
    <property type="entry name" value="PyrdxlP-dep_Trfase_major"/>
</dbReference>
<evidence type="ECO:0000256" key="5">
    <source>
        <dbReference type="ARBA" id="ARBA00023239"/>
    </source>
</evidence>
<dbReference type="SUPFAM" id="SSF55904">
    <property type="entry name" value="Ornithine decarboxylase C-terminal domain"/>
    <property type="match status" value="1"/>
</dbReference>
<feature type="domain" description="Orn/Lys/Arg decarboxylases family 1 pyridoxal-P attachment site" evidence="6">
    <location>
        <begin position="7"/>
        <end position="306"/>
    </location>
</feature>
<dbReference type="PANTHER" id="PTHR43277:SF3">
    <property type="entry name" value="DECARBOXYLASE, PUTATIVE-RELATED"/>
    <property type="match status" value="1"/>
</dbReference>
<evidence type="ECO:0000256" key="1">
    <source>
        <dbReference type="ARBA" id="ARBA00001933"/>
    </source>
</evidence>
<dbReference type="Pfam" id="PF01276">
    <property type="entry name" value="OKR_DC_1"/>
    <property type="match status" value="1"/>
</dbReference>
<evidence type="ECO:0000256" key="2">
    <source>
        <dbReference type="ARBA" id="ARBA00010671"/>
    </source>
</evidence>
<organism evidence="8 9">
    <name type="scientific">Bacillus toyonensis</name>
    <dbReference type="NCBI Taxonomy" id="155322"/>
    <lineage>
        <taxon>Bacteria</taxon>
        <taxon>Bacillati</taxon>
        <taxon>Bacillota</taxon>
        <taxon>Bacilli</taxon>
        <taxon>Bacillales</taxon>
        <taxon>Bacillaceae</taxon>
        <taxon>Bacillus</taxon>
        <taxon>Bacillus cereus group</taxon>
    </lineage>
</organism>
<evidence type="ECO:0000259" key="7">
    <source>
        <dbReference type="Pfam" id="PF03711"/>
    </source>
</evidence>
<comment type="similarity">
    <text evidence="2">Belongs to the Orn/Lys/Arg decarboxylase class-I family.</text>
</comment>
<evidence type="ECO:0000259" key="6">
    <source>
        <dbReference type="Pfam" id="PF01276"/>
    </source>
</evidence>
<comment type="caution">
    <text evidence="8">The sequence shown here is derived from an EMBL/GenBank/DDBJ whole genome shotgun (WGS) entry which is preliminary data.</text>
</comment>
<evidence type="ECO:0000313" key="9">
    <source>
        <dbReference type="Proteomes" id="UP000220841"/>
    </source>
</evidence>
<dbReference type="CDD" id="cd00615">
    <property type="entry name" value="Orn_deC_like"/>
    <property type="match status" value="1"/>
</dbReference>
<dbReference type="InterPro" id="IPR015424">
    <property type="entry name" value="PyrdxlP-dep_Trfase"/>
</dbReference>
<evidence type="ECO:0000313" key="8">
    <source>
        <dbReference type="EMBL" id="PEQ01727.1"/>
    </source>
</evidence>
<proteinExistence type="inferred from homology"/>
<dbReference type="Gene3D" id="3.90.100.10">
    <property type="entry name" value="Orn/Lys/Arg decarboxylase, C-terminal domain"/>
    <property type="match status" value="1"/>
</dbReference>